<evidence type="ECO:0000256" key="1">
    <source>
        <dbReference type="ARBA" id="ARBA00008834"/>
    </source>
</evidence>
<evidence type="ECO:0000256" key="4">
    <source>
        <dbReference type="RuleBase" id="RU361169"/>
    </source>
</evidence>
<dbReference type="InterPro" id="IPR006626">
    <property type="entry name" value="PbH1"/>
</dbReference>
<reference evidence="6 7" key="1">
    <citation type="journal article" date="2013" name="J. Microbiol.">
        <title>Mucilaginibacter ginsenosidivorax sp. nov., with ginsenoside converting activity isolated from sediment.</title>
        <authorList>
            <person name="Kim J.K."/>
            <person name="Choi T.E."/>
            <person name="Liu Q.M."/>
            <person name="Park H.Y."/>
            <person name="Yi T.H."/>
            <person name="Yoon M.H."/>
            <person name="Kim S.C."/>
            <person name="Im W.T."/>
        </authorList>
    </citation>
    <scope>NUCLEOTIDE SEQUENCE [LARGE SCALE GENOMIC DNA]</scope>
    <source>
        <strain evidence="6 7">KHI28</strain>
    </source>
</reference>
<dbReference type="Proteomes" id="UP000321362">
    <property type="component" value="Chromosome"/>
</dbReference>
<dbReference type="InterPro" id="IPR051801">
    <property type="entry name" value="GH28_Enzymes"/>
</dbReference>
<evidence type="ECO:0000256" key="2">
    <source>
        <dbReference type="ARBA" id="ARBA00022801"/>
    </source>
</evidence>
<dbReference type="SMART" id="SM00710">
    <property type="entry name" value="PbH1"/>
    <property type="match status" value="6"/>
</dbReference>
<evidence type="ECO:0000313" key="7">
    <source>
        <dbReference type="Proteomes" id="UP000321362"/>
    </source>
</evidence>
<dbReference type="EMBL" id="CP042437">
    <property type="protein sequence ID" value="QEC78547.1"/>
    <property type="molecule type" value="Genomic_DNA"/>
</dbReference>
<dbReference type="SUPFAM" id="SSF51126">
    <property type="entry name" value="Pectin lyase-like"/>
    <property type="match status" value="1"/>
</dbReference>
<keyword evidence="5" id="KW-0732">Signal</keyword>
<dbReference type="PANTHER" id="PTHR31339">
    <property type="entry name" value="PECTIN LYASE-RELATED"/>
    <property type="match status" value="1"/>
</dbReference>
<dbReference type="KEGG" id="mgk:FSB76_22315"/>
<dbReference type="Pfam" id="PF00295">
    <property type="entry name" value="Glyco_hydro_28"/>
    <property type="match status" value="1"/>
</dbReference>
<protein>
    <submittedName>
        <fullName evidence="6">Glycoside hydrolase family 28 protein</fullName>
    </submittedName>
</protein>
<sequence length="504" mass="55086">MIKRQLSTLLLVCTGLNSFAQQDFNILHYGAKMSLTYNNTAAIQKTIDAAAKKGGRVIIPPGNFITGPLELKSGVDLHLDDDALLLGSTKRLDYGVSGKPLISAVGQHNVSITGKGIIDGQGRELVENVLLLLREGKMQDREWLLKRPGENSRPMIILFKGCKQVKVNNITIKNSAAWVQSYNDCDGVDIDSMKVQSTAYWNNDGIDIVDSKNVKITNSYFNAADDAICLKSESTGKSCENIIVENCILRSSASGFKLGTGSVGGFKNIRVRNLVVFDTYRSAIALETVDGAYLTDVNISHVKGKNIGNAIFIRLGHRNKDERYSTINNILIDDVKADVPNAKPDIGYPVEGPPPKVAPHNLVPASITGLPDHLVQNVTLKNIEIMYGGNARKEIAFIPTDSLSHVIENPAGYPEFTMFGELPSWGLYTRHASGIHISDFKITLKQDDFRPAMVFDDVSGLDLKKIEVPLSAAVPVLVYRKVTQLRTADLVIPAGDKSVEINNK</sequence>
<dbReference type="InterPro" id="IPR011050">
    <property type="entry name" value="Pectin_lyase_fold/virulence"/>
</dbReference>
<keyword evidence="3 4" id="KW-0326">Glycosidase</keyword>
<evidence type="ECO:0000256" key="3">
    <source>
        <dbReference type="ARBA" id="ARBA00023295"/>
    </source>
</evidence>
<organism evidence="6 7">
    <name type="scientific">Mucilaginibacter ginsenosidivorax</name>
    <dbReference type="NCBI Taxonomy" id="862126"/>
    <lineage>
        <taxon>Bacteria</taxon>
        <taxon>Pseudomonadati</taxon>
        <taxon>Bacteroidota</taxon>
        <taxon>Sphingobacteriia</taxon>
        <taxon>Sphingobacteriales</taxon>
        <taxon>Sphingobacteriaceae</taxon>
        <taxon>Mucilaginibacter</taxon>
    </lineage>
</organism>
<dbReference type="Gene3D" id="2.160.20.10">
    <property type="entry name" value="Single-stranded right-handed beta-helix, Pectin lyase-like"/>
    <property type="match status" value="1"/>
</dbReference>
<evidence type="ECO:0000256" key="5">
    <source>
        <dbReference type="SAM" id="SignalP"/>
    </source>
</evidence>
<evidence type="ECO:0000313" key="6">
    <source>
        <dbReference type="EMBL" id="QEC78547.1"/>
    </source>
</evidence>
<accession>A0A5B8W542</accession>
<keyword evidence="2 4" id="KW-0378">Hydrolase</keyword>
<dbReference type="InterPro" id="IPR012334">
    <property type="entry name" value="Pectin_lyas_fold"/>
</dbReference>
<dbReference type="GO" id="GO:0004650">
    <property type="term" value="F:polygalacturonase activity"/>
    <property type="evidence" value="ECO:0007669"/>
    <property type="project" value="InterPro"/>
</dbReference>
<dbReference type="GO" id="GO:0005975">
    <property type="term" value="P:carbohydrate metabolic process"/>
    <property type="evidence" value="ECO:0007669"/>
    <property type="project" value="InterPro"/>
</dbReference>
<keyword evidence="7" id="KW-1185">Reference proteome</keyword>
<feature type="chain" id="PRO_5022742710" evidence="5">
    <location>
        <begin position="21"/>
        <end position="504"/>
    </location>
</feature>
<dbReference type="PANTHER" id="PTHR31339:SF9">
    <property type="entry name" value="PLASMIN AND FIBRONECTIN-BINDING PROTEIN A"/>
    <property type="match status" value="1"/>
</dbReference>
<proteinExistence type="inferred from homology"/>
<gene>
    <name evidence="6" type="ORF">FSB76_22315</name>
</gene>
<dbReference type="AlphaFoldDB" id="A0A5B8W542"/>
<dbReference type="OrthoDB" id="9795222at2"/>
<dbReference type="RefSeq" id="WP_147057292.1">
    <property type="nucleotide sequence ID" value="NZ_CP042437.1"/>
</dbReference>
<feature type="signal peptide" evidence="5">
    <location>
        <begin position="1"/>
        <end position="20"/>
    </location>
</feature>
<name>A0A5B8W542_9SPHI</name>
<dbReference type="InterPro" id="IPR000743">
    <property type="entry name" value="Glyco_hydro_28"/>
</dbReference>
<comment type="similarity">
    <text evidence="1 4">Belongs to the glycosyl hydrolase 28 family.</text>
</comment>